<protein>
    <recommendedName>
        <fullName evidence="1">HTH arsR-type domain-containing protein</fullName>
    </recommendedName>
</protein>
<gene>
    <name evidence="2" type="ORF">Pen02_27400</name>
</gene>
<organism evidence="2 3">
    <name type="scientific">Plantactinospora endophytica</name>
    <dbReference type="NCBI Taxonomy" id="673535"/>
    <lineage>
        <taxon>Bacteria</taxon>
        <taxon>Bacillati</taxon>
        <taxon>Actinomycetota</taxon>
        <taxon>Actinomycetes</taxon>
        <taxon>Micromonosporales</taxon>
        <taxon>Micromonosporaceae</taxon>
        <taxon>Plantactinospora</taxon>
    </lineage>
</organism>
<accession>A0ABQ4DZD5</accession>
<dbReference type="RefSeq" id="WP_203866353.1">
    <property type="nucleotide sequence ID" value="NZ_BONW01000013.1"/>
</dbReference>
<keyword evidence="3" id="KW-1185">Reference proteome</keyword>
<dbReference type="InterPro" id="IPR036388">
    <property type="entry name" value="WH-like_DNA-bd_sf"/>
</dbReference>
<dbReference type="SMART" id="SM00418">
    <property type="entry name" value="HTH_ARSR"/>
    <property type="match status" value="1"/>
</dbReference>
<evidence type="ECO:0000313" key="2">
    <source>
        <dbReference type="EMBL" id="GIG87804.1"/>
    </source>
</evidence>
<dbReference type="Pfam" id="PF12840">
    <property type="entry name" value="HTH_20"/>
    <property type="match status" value="1"/>
</dbReference>
<dbReference type="InterPro" id="IPR011991">
    <property type="entry name" value="ArsR-like_HTH"/>
</dbReference>
<sequence length="189" mass="21058">MATADLLLHPVRIRILQALFDADPLTTAQLRDRLPDIPPATMYRHIAVLADAGVLEVVEEKRVRGTVERSYRVRGEQAVVDPAARAAMTREDHQRAYTMFSASLMGDFDRYIAHENADPNADGVVYRQAAVWLTEEEFTELVGEIESAVVARVGLGRDDGRRRRVVSLVVVPDKPRTETGADASPERHT</sequence>
<dbReference type="Gene3D" id="1.10.10.10">
    <property type="entry name" value="Winged helix-like DNA-binding domain superfamily/Winged helix DNA-binding domain"/>
    <property type="match status" value="1"/>
</dbReference>
<dbReference type="InterPro" id="IPR036390">
    <property type="entry name" value="WH_DNA-bd_sf"/>
</dbReference>
<comment type="caution">
    <text evidence="2">The sequence shown here is derived from an EMBL/GenBank/DDBJ whole genome shotgun (WGS) entry which is preliminary data.</text>
</comment>
<evidence type="ECO:0000313" key="3">
    <source>
        <dbReference type="Proteomes" id="UP000646749"/>
    </source>
</evidence>
<dbReference type="Gene3D" id="6.10.140.2180">
    <property type="match status" value="1"/>
</dbReference>
<evidence type="ECO:0000259" key="1">
    <source>
        <dbReference type="SMART" id="SM00418"/>
    </source>
</evidence>
<dbReference type="Proteomes" id="UP000646749">
    <property type="component" value="Unassembled WGS sequence"/>
</dbReference>
<dbReference type="SUPFAM" id="SSF46785">
    <property type="entry name" value="Winged helix' DNA-binding domain"/>
    <property type="match status" value="1"/>
</dbReference>
<name>A0ABQ4DZD5_9ACTN</name>
<feature type="domain" description="HTH arsR-type" evidence="1">
    <location>
        <begin position="2"/>
        <end position="91"/>
    </location>
</feature>
<dbReference type="EMBL" id="BONW01000013">
    <property type="protein sequence ID" value="GIG87804.1"/>
    <property type="molecule type" value="Genomic_DNA"/>
</dbReference>
<proteinExistence type="predicted"/>
<reference evidence="2 3" key="1">
    <citation type="submission" date="2021-01" db="EMBL/GenBank/DDBJ databases">
        <title>Whole genome shotgun sequence of Plantactinospora endophytica NBRC 110450.</title>
        <authorList>
            <person name="Komaki H."/>
            <person name="Tamura T."/>
        </authorList>
    </citation>
    <scope>NUCLEOTIDE SEQUENCE [LARGE SCALE GENOMIC DNA]</scope>
    <source>
        <strain evidence="2 3">NBRC 110450</strain>
    </source>
</reference>
<dbReference type="CDD" id="cd00090">
    <property type="entry name" value="HTH_ARSR"/>
    <property type="match status" value="1"/>
</dbReference>
<dbReference type="InterPro" id="IPR001845">
    <property type="entry name" value="HTH_ArsR_DNA-bd_dom"/>
</dbReference>